<dbReference type="InterPro" id="IPR010343">
    <property type="entry name" value="ArAE_1"/>
</dbReference>
<evidence type="ECO:0000256" key="4">
    <source>
        <dbReference type="ARBA" id="ARBA00022989"/>
    </source>
</evidence>
<dbReference type="Proteomes" id="UP000266177">
    <property type="component" value="Unassembled WGS sequence"/>
</dbReference>
<evidence type="ECO:0000313" key="8">
    <source>
        <dbReference type="EMBL" id="RJG22976.1"/>
    </source>
</evidence>
<feature type="transmembrane region" description="Helical" evidence="7">
    <location>
        <begin position="60"/>
        <end position="91"/>
    </location>
</feature>
<evidence type="ECO:0000313" key="9">
    <source>
        <dbReference type="Proteomes" id="UP000266177"/>
    </source>
</evidence>
<evidence type="ECO:0000256" key="2">
    <source>
        <dbReference type="ARBA" id="ARBA00022475"/>
    </source>
</evidence>
<keyword evidence="4 7" id="KW-1133">Transmembrane helix</keyword>
<dbReference type="OrthoDB" id="1653617at2"/>
<dbReference type="AlphaFoldDB" id="A0A3A3GKF4"/>
<keyword evidence="2" id="KW-1003">Cell membrane</keyword>
<dbReference type="PANTHER" id="PTHR30509:SF27">
    <property type="entry name" value="UPF0421 PROTEIN YGAE"/>
    <property type="match status" value="1"/>
</dbReference>
<proteinExistence type="predicted"/>
<sequence>MAFGARVLKTGIAVTLALYISQYFQFKTPVIAAVAAIFAMQPSIYRSWRYFLDQLQTNTLGAAIALLAGMAFSNEPIAVGIVCIVVIIICLKMKMEETVGLTLVTVISVMEASGQWDFALGRFSLTLIGIGSAFLINILFFPPNPQAQFIGQIQNVFSRMSLLLRTAISDEMKESAFRVEKQGLEDSLKSISDKYKLFEEETKKLKRAKYRHTRRIVVYKQLLNTLRKGIEVLNIIEEHYFQSARTKESDLFFDRHLELLIKCHEHVLLKFEDKVKPDSGEIANLERENERFMTEALQYGENGPEGVLRLSIVAASLYEYGHQISRLDRLVGHVDKEEDKGLLQSLL</sequence>
<feature type="coiled-coil region" evidence="6">
    <location>
        <begin position="181"/>
        <end position="208"/>
    </location>
</feature>
<evidence type="ECO:0000256" key="7">
    <source>
        <dbReference type="SAM" id="Phobius"/>
    </source>
</evidence>
<comment type="subcellular location">
    <subcellularLocation>
        <location evidence="1">Cell membrane</location>
        <topology evidence="1">Multi-pass membrane protein</topology>
    </subcellularLocation>
</comment>
<accession>A0A3A3GKF4</accession>
<evidence type="ECO:0000256" key="1">
    <source>
        <dbReference type="ARBA" id="ARBA00004651"/>
    </source>
</evidence>
<evidence type="ECO:0000256" key="5">
    <source>
        <dbReference type="ARBA" id="ARBA00023136"/>
    </source>
</evidence>
<feature type="transmembrane region" description="Helical" evidence="7">
    <location>
        <begin position="122"/>
        <end position="141"/>
    </location>
</feature>
<gene>
    <name evidence="8" type="ORF">DQX05_15645</name>
</gene>
<organism evidence="8 9">
    <name type="scientific">Paenibacillus thiaminolyticus</name>
    <name type="common">Bacillus thiaminolyticus</name>
    <dbReference type="NCBI Taxonomy" id="49283"/>
    <lineage>
        <taxon>Bacteria</taxon>
        <taxon>Bacillati</taxon>
        <taxon>Bacillota</taxon>
        <taxon>Bacilli</taxon>
        <taxon>Bacillales</taxon>
        <taxon>Paenibacillaceae</taxon>
        <taxon>Paenibacillus</taxon>
    </lineage>
</organism>
<reference evidence="8 9" key="1">
    <citation type="submission" date="2018-09" db="EMBL/GenBank/DDBJ databases">
        <title>Paenibacillus SK2017-BO5.</title>
        <authorList>
            <person name="Piskunova J.V."/>
            <person name="Dubiley S.A."/>
            <person name="Severinov K.V."/>
        </authorList>
    </citation>
    <scope>NUCLEOTIDE SEQUENCE [LARGE SCALE GENOMIC DNA]</scope>
    <source>
        <strain evidence="8 9">BO5</strain>
    </source>
</reference>
<dbReference type="RefSeq" id="WP_119794495.1">
    <property type="nucleotide sequence ID" value="NZ_QYZD01000013.1"/>
</dbReference>
<dbReference type="Pfam" id="PF06081">
    <property type="entry name" value="ArAE_1"/>
    <property type="match status" value="1"/>
</dbReference>
<keyword evidence="3 7" id="KW-0812">Transmembrane</keyword>
<dbReference type="PANTHER" id="PTHR30509">
    <property type="entry name" value="P-HYDROXYBENZOIC ACID EFFLUX PUMP SUBUNIT-RELATED"/>
    <property type="match status" value="1"/>
</dbReference>
<keyword evidence="5 7" id="KW-0472">Membrane</keyword>
<evidence type="ECO:0000256" key="6">
    <source>
        <dbReference type="SAM" id="Coils"/>
    </source>
</evidence>
<keyword evidence="6" id="KW-0175">Coiled coil</keyword>
<protein>
    <submittedName>
        <fullName evidence="8">Aromatic acid exporter family protein</fullName>
    </submittedName>
</protein>
<comment type="caution">
    <text evidence="8">The sequence shown here is derived from an EMBL/GenBank/DDBJ whole genome shotgun (WGS) entry which is preliminary data.</text>
</comment>
<dbReference type="GO" id="GO:0005886">
    <property type="term" value="C:plasma membrane"/>
    <property type="evidence" value="ECO:0007669"/>
    <property type="project" value="UniProtKB-SubCell"/>
</dbReference>
<feature type="transmembrane region" description="Helical" evidence="7">
    <location>
        <begin position="12"/>
        <end position="40"/>
    </location>
</feature>
<dbReference type="EMBL" id="QYZD01000013">
    <property type="protein sequence ID" value="RJG22976.1"/>
    <property type="molecule type" value="Genomic_DNA"/>
</dbReference>
<evidence type="ECO:0000256" key="3">
    <source>
        <dbReference type="ARBA" id="ARBA00022692"/>
    </source>
</evidence>
<name>A0A3A3GKF4_PANTH</name>